<dbReference type="InterPro" id="IPR036865">
    <property type="entry name" value="CRAL-TRIO_dom_sf"/>
</dbReference>
<dbReference type="AlphaFoldDB" id="A0A2G2Z256"/>
<dbReference type="PANTHER" id="PTHR45657">
    <property type="entry name" value="CRAL-TRIO DOMAIN-CONTAINING PROTEIN YKL091C-RELATED"/>
    <property type="match status" value="1"/>
</dbReference>
<sequence>MSACSLVSKRHIDISTTILDVHGVGLKNFNKSEWDIIQRLQAIDGNNYLVVLGNKYQSKLLEIIDVSELSKFLGGTCTCADKEGCMISDKDPWNDPKIMRVTFNFVILHSRGLIP</sequence>
<dbReference type="EMBL" id="AYRZ02000007">
    <property type="protein sequence ID" value="PHT75945.1"/>
    <property type="molecule type" value="Genomic_DNA"/>
</dbReference>
<dbReference type="SUPFAM" id="SSF52087">
    <property type="entry name" value="CRAL/TRIO domain"/>
    <property type="match status" value="1"/>
</dbReference>
<dbReference type="Gene3D" id="3.40.525.10">
    <property type="entry name" value="CRAL-TRIO lipid binding domain"/>
    <property type="match status" value="1"/>
</dbReference>
<organism evidence="1 2">
    <name type="scientific">Capsicum annuum</name>
    <name type="common">Capsicum pepper</name>
    <dbReference type="NCBI Taxonomy" id="4072"/>
    <lineage>
        <taxon>Eukaryota</taxon>
        <taxon>Viridiplantae</taxon>
        <taxon>Streptophyta</taxon>
        <taxon>Embryophyta</taxon>
        <taxon>Tracheophyta</taxon>
        <taxon>Spermatophyta</taxon>
        <taxon>Magnoliopsida</taxon>
        <taxon>eudicotyledons</taxon>
        <taxon>Gunneridae</taxon>
        <taxon>Pentapetalae</taxon>
        <taxon>asterids</taxon>
        <taxon>lamiids</taxon>
        <taxon>Solanales</taxon>
        <taxon>Solanaceae</taxon>
        <taxon>Solanoideae</taxon>
        <taxon>Capsiceae</taxon>
        <taxon>Capsicum</taxon>
    </lineage>
</organism>
<protein>
    <submittedName>
        <fullName evidence="1">Uncharacterized protein</fullName>
    </submittedName>
</protein>
<dbReference type="InterPro" id="IPR051026">
    <property type="entry name" value="PI/PC_transfer"/>
</dbReference>
<proteinExistence type="predicted"/>
<accession>A0A2G2Z256</accession>
<comment type="caution">
    <text evidence="1">The sequence shown here is derived from an EMBL/GenBank/DDBJ whole genome shotgun (WGS) entry which is preliminary data.</text>
</comment>
<dbReference type="Gramene" id="PHT75945">
    <property type="protein sequence ID" value="PHT75945"/>
    <property type="gene ID" value="T459_19467"/>
</dbReference>
<dbReference type="Proteomes" id="UP000222542">
    <property type="component" value="Unassembled WGS sequence"/>
</dbReference>
<keyword evidence="2" id="KW-1185">Reference proteome</keyword>
<reference evidence="1 2" key="2">
    <citation type="journal article" date="2017" name="Genome Biol.">
        <title>New reference genome sequences of hot pepper reveal the massive evolution of plant disease-resistance genes by retroduplication.</title>
        <authorList>
            <person name="Kim S."/>
            <person name="Park J."/>
            <person name="Yeom S.I."/>
            <person name="Kim Y.M."/>
            <person name="Seo E."/>
            <person name="Kim K.T."/>
            <person name="Kim M.S."/>
            <person name="Lee J.M."/>
            <person name="Cheong K."/>
            <person name="Shin H.S."/>
            <person name="Kim S.B."/>
            <person name="Han K."/>
            <person name="Lee J."/>
            <person name="Park M."/>
            <person name="Lee H.A."/>
            <person name="Lee H.Y."/>
            <person name="Lee Y."/>
            <person name="Oh S."/>
            <person name="Lee J.H."/>
            <person name="Choi E."/>
            <person name="Choi E."/>
            <person name="Lee S.E."/>
            <person name="Jeon J."/>
            <person name="Kim H."/>
            <person name="Choi G."/>
            <person name="Song H."/>
            <person name="Lee J."/>
            <person name="Lee S.C."/>
            <person name="Kwon J.K."/>
            <person name="Lee H.Y."/>
            <person name="Koo N."/>
            <person name="Hong Y."/>
            <person name="Kim R.W."/>
            <person name="Kang W.H."/>
            <person name="Huh J.H."/>
            <person name="Kang B.C."/>
            <person name="Yang T.J."/>
            <person name="Lee Y.H."/>
            <person name="Bennetzen J.L."/>
            <person name="Choi D."/>
        </authorList>
    </citation>
    <scope>NUCLEOTIDE SEQUENCE [LARGE SCALE GENOMIC DNA]</scope>
    <source>
        <strain evidence="2">cv. CM334</strain>
    </source>
</reference>
<name>A0A2G2Z256_CAPAN</name>
<dbReference type="PANTHER" id="PTHR45657:SF29">
    <property type="entry name" value="PHOSPHATIDYLINOSITOL_PHOSPHATIDYLCHOLINE TRANSFER PROTEIN SFH12"/>
    <property type="match status" value="1"/>
</dbReference>
<evidence type="ECO:0000313" key="1">
    <source>
        <dbReference type="EMBL" id="PHT75945.1"/>
    </source>
</evidence>
<evidence type="ECO:0000313" key="2">
    <source>
        <dbReference type="Proteomes" id="UP000222542"/>
    </source>
</evidence>
<reference evidence="1 2" key="1">
    <citation type="journal article" date="2014" name="Nat. Genet.">
        <title>Genome sequence of the hot pepper provides insights into the evolution of pungency in Capsicum species.</title>
        <authorList>
            <person name="Kim S."/>
            <person name="Park M."/>
            <person name="Yeom S.I."/>
            <person name="Kim Y.M."/>
            <person name="Lee J.M."/>
            <person name="Lee H.A."/>
            <person name="Seo E."/>
            <person name="Choi J."/>
            <person name="Cheong K."/>
            <person name="Kim K.T."/>
            <person name="Jung K."/>
            <person name="Lee G.W."/>
            <person name="Oh S.K."/>
            <person name="Bae C."/>
            <person name="Kim S.B."/>
            <person name="Lee H.Y."/>
            <person name="Kim S.Y."/>
            <person name="Kim M.S."/>
            <person name="Kang B.C."/>
            <person name="Jo Y.D."/>
            <person name="Yang H.B."/>
            <person name="Jeong H.J."/>
            <person name="Kang W.H."/>
            <person name="Kwon J.K."/>
            <person name="Shin C."/>
            <person name="Lim J.Y."/>
            <person name="Park J.H."/>
            <person name="Huh J.H."/>
            <person name="Kim J.S."/>
            <person name="Kim B.D."/>
            <person name="Cohen O."/>
            <person name="Paran I."/>
            <person name="Suh M.C."/>
            <person name="Lee S.B."/>
            <person name="Kim Y.K."/>
            <person name="Shin Y."/>
            <person name="Noh S.J."/>
            <person name="Park J."/>
            <person name="Seo Y.S."/>
            <person name="Kwon S.Y."/>
            <person name="Kim H.A."/>
            <person name="Park J.M."/>
            <person name="Kim H.J."/>
            <person name="Choi S.B."/>
            <person name="Bosland P.W."/>
            <person name="Reeves G."/>
            <person name="Jo S.H."/>
            <person name="Lee B.W."/>
            <person name="Cho H.T."/>
            <person name="Choi H.S."/>
            <person name="Lee M.S."/>
            <person name="Yu Y."/>
            <person name="Do Choi Y."/>
            <person name="Park B.S."/>
            <person name="van Deynze A."/>
            <person name="Ashrafi H."/>
            <person name="Hill T."/>
            <person name="Kim W.T."/>
            <person name="Pai H.S."/>
            <person name="Ahn H.K."/>
            <person name="Yeam I."/>
            <person name="Giovannoni J.J."/>
            <person name="Rose J.K."/>
            <person name="Sorensen I."/>
            <person name="Lee S.J."/>
            <person name="Kim R.W."/>
            <person name="Choi I.Y."/>
            <person name="Choi B.S."/>
            <person name="Lim J.S."/>
            <person name="Lee Y.H."/>
            <person name="Choi D."/>
        </authorList>
    </citation>
    <scope>NUCLEOTIDE SEQUENCE [LARGE SCALE GENOMIC DNA]</scope>
    <source>
        <strain evidence="2">cv. CM334</strain>
    </source>
</reference>
<gene>
    <name evidence="1" type="ORF">T459_19467</name>
</gene>